<feature type="domain" description="Quinate/shikimate 5-dehydrogenase/glutamyl-tRNA reductase" evidence="5">
    <location>
        <begin position="183"/>
        <end position="306"/>
    </location>
</feature>
<dbReference type="SUPFAM" id="SSF69742">
    <property type="entry name" value="Glutamyl tRNA-reductase catalytic, N-terminal domain"/>
    <property type="match status" value="1"/>
</dbReference>
<comment type="subunit">
    <text evidence="4">Homodimer.</text>
</comment>
<accession>A0A9X1L4J4</accession>
<sequence>MRFKMMMKKLLYIGITHETSKASERAFYAFTSSEKERLITALRLKINVEGIAILSTCNRMELYIETSNGTPEIIKDVLVNFAQTLHNTALNKSLFTLHHTTAATVKHLATVASGLKSSIIGDKQIITQIRIAYKEAVAQNRQGTLLERAFQAVFKSHKRITKETLYFTGSTSTSYVTLKLVKDYFNANNIENGKVLLIGAGDMIQDILKYLKKIQFSNVYISNRTHIKAQEIAEKYQLNIVNWDDVENNNLEDFNAIISAVSNRKNIMCNTKLNQTNRIYLDLAVPFNVSDSLGVVNPIYNIEDISKEVNKVNGMQNNAIPVVENIINQEVKSYITWVNNYNNRRLKNDKPYKFIEAKKYLSAS</sequence>
<dbReference type="GO" id="GO:0008883">
    <property type="term" value="F:glutamyl-tRNA reductase activity"/>
    <property type="evidence" value="ECO:0007669"/>
    <property type="project" value="UniProtKB-UniRule"/>
</dbReference>
<feature type="binding site" evidence="4">
    <location>
        <position position="117"/>
    </location>
    <ligand>
        <name>substrate</name>
    </ligand>
</feature>
<evidence type="ECO:0000259" key="5">
    <source>
        <dbReference type="Pfam" id="PF01488"/>
    </source>
</evidence>
<comment type="pathway">
    <text evidence="4">Porphyrin-containing compound metabolism; protoporphyrin-IX biosynthesis; 5-aminolevulinate from L-glutamyl-tRNA(Glu): step 1/2.</text>
</comment>
<evidence type="ECO:0000256" key="1">
    <source>
        <dbReference type="ARBA" id="ARBA00022857"/>
    </source>
</evidence>
<dbReference type="HAMAP" id="MF_00087">
    <property type="entry name" value="Glu_tRNA_reductase"/>
    <property type="match status" value="1"/>
</dbReference>
<feature type="site" description="Important for activity" evidence="4">
    <location>
        <position position="107"/>
    </location>
</feature>
<evidence type="ECO:0000256" key="4">
    <source>
        <dbReference type="HAMAP-Rule" id="MF_00087"/>
    </source>
</evidence>
<gene>
    <name evidence="4" type="primary">hemA</name>
    <name evidence="7" type="ORF">LG649_12080</name>
</gene>
<comment type="function">
    <text evidence="4">Catalyzes the NADPH-dependent reduction of glutamyl-tRNA(Glu) to glutamate 1-semialdehyde (GSA).</text>
</comment>
<dbReference type="AlphaFoldDB" id="A0A9X1L4J4"/>
<comment type="miscellaneous">
    <text evidence="4">During catalysis, the active site Cys acts as a nucleophile attacking the alpha-carbonyl group of tRNA-bound glutamate with the formation of a thioester intermediate between enzyme and glutamate, and the concomitant release of tRNA(Glu). The thioester intermediate is finally reduced by direct hydride transfer from NADPH, to form the product GSA.</text>
</comment>
<evidence type="ECO:0000256" key="3">
    <source>
        <dbReference type="ARBA" id="ARBA00023244"/>
    </source>
</evidence>
<feature type="binding site" evidence="4">
    <location>
        <begin position="56"/>
        <end position="59"/>
    </location>
    <ligand>
        <name>substrate</name>
    </ligand>
</feature>
<comment type="domain">
    <text evidence="4">Possesses an unusual extended V-shaped dimeric structure with each monomer consisting of three distinct domains arranged along a curved 'spinal' alpha-helix. The N-terminal catalytic domain specifically recognizes the glutamate moiety of the substrate. The second domain is the NADPH-binding domain, and the third C-terminal domain is responsible for dimerization.</text>
</comment>
<organism evidence="7 8">
    <name type="scientific">Neotamlana laminarinivorans</name>
    <dbReference type="NCBI Taxonomy" id="2883124"/>
    <lineage>
        <taxon>Bacteria</taxon>
        <taxon>Pseudomonadati</taxon>
        <taxon>Bacteroidota</taxon>
        <taxon>Flavobacteriia</taxon>
        <taxon>Flavobacteriales</taxon>
        <taxon>Flavobacteriaceae</taxon>
        <taxon>Neotamlana</taxon>
    </lineage>
</organism>
<evidence type="ECO:0000313" key="7">
    <source>
        <dbReference type="EMBL" id="MCB4799589.1"/>
    </source>
</evidence>
<dbReference type="GO" id="GO:0050661">
    <property type="term" value="F:NADP binding"/>
    <property type="evidence" value="ECO:0007669"/>
    <property type="project" value="InterPro"/>
</dbReference>
<comment type="caution">
    <text evidence="7">The sequence shown here is derived from an EMBL/GenBank/DDBJ whole genome shotgun (WGS) entry which is preliminary data.</text>
</comment>
<dbReference type="Pfam" id="PF05201">
    <property type="entry name" value="GlutR_N"/>
    <property type="match status" value="1"/>
</dbReference>
<evidence type="ECO:0000256" key="2">
    <source>
        <dbReference type="ARBA" id="ARBA00023002"/>
    </source>
</evidence>
<dbReference type="GO" id="GO:0019353">
    <property type="term" value="P:protoporphyrinogen IX biosynthetic process from glutamate"/>
    <property type="evidence" value="ECO:0007669"/>
    <property type="project" value="TreeGrafter"/>
</dbReference>
<dbReference type="Gene3D" id="3.40.50.720">
    <property type="entry name" value="NAD(P)-binding Rossmann-like Domain"/>
    <property type="match status" value="1"/>
</dbReference>
<dbReference type="InterPro" id="IPR036343">
    <property type="entry name" value="GluRdtase_N_sf"/>
</dbReference>
<dbReference type="EC" id="1.2.1.70" evidence="4"/>
<comment type="similarity">
    <text evidence="4">Belongs to the glutamyl-tRNA reductase family.</text>
</comment>
<evidence type="ECO:0000313" key="8">
    <source>
        <dbReference type="Proteomes" id="UP001139199"/>
    </source>
</evidence>
<feature type="active site" description="Nucleophile" evidence="4">
    <location>
        <position position="57"/>
    </location>
</feature>
<dbReference type="Pfam" id="PF01488">
    <property type="entry name" value="Shikimate_DH"/>
    <property type="match status" value="1"/>
</dbReference>
<feature type="binding site" evidence="4">
    <location>
        <begin position="199"/>
        <end position="204"/>
    </location>
    <ligand>
        <name>NADP(+)</name>
        <dbReference type="ChEBI" id="CHEBI:58349"/>
    </ligand>
</feature>
<feature type="binding site" evidence="4">
    <location>
        <begin position="122"/>
        <end position="124"/>
    </location>
    <ligand>
        <name>substrate</name>
    </ligand>
</feature>
<feature type="domain" description="Glutamyl-tRNA reductase N-terminal" evidence="6">
    <location>
        <begin position="13"/>
        <end position="164"/>
    </location>
</feature>
<dbReference type="Gene3D" id="3.30.460.30">
    <property type="entry name" value="Glutamyl-tRNA reductase, N-terminal domain"/>
    <property type="match status" value="1"/>
</dbReference>
<dbReference type="EMBL" id="JAJAPW010000005">
    <property type="protein sequence ID" value="MCB4799589.1"/>
    <property type="molecule type" value="Genomic_DNA"/>
</dbReference>
<proteinExistence type="inferred from homology"/>
<dbReference type="PANTHER" id="PTHR43013">
    <property type="entry name" value="GLUTAMYL-TRNA REDUCTASE"/>
    <property type="match status" value="1"/>
</dbReference>
<dbReference type="Proteomes" id="UP001139199">
    <property type="component" value="Unassembled WGS sequence"/>
</dbReference>
<protein>
    <recommendedName>
        <fullName evidence="4">Glutamyl-tRNA reductase</fullName>
        <shortName evidence="4">GluTR</shortName>
        <ecNumber evidence="4">1.2.1.70</ecNumber>
    </recommendedName>
</protein>
<keyword evidence="1 4" id="KW-0521">NADP</keyword>
<keyword evidence="8" id="KW-1185">Reference proteome</keyword>
<dbReference type="SUPFAM" id="SSF51735">
    <property type="entry name" value="NAD(P)-binding Rossmann-fold domains"/>
    <property type="match status" value="1"/>
</dbReference>
<feature type="binding site" evidence="4">
    <location>
        <position position="128"/>
    </location>
    <ligand>
        <name>substrate</name>
    </ligand>
</feature>
<reference evidence="7" key="1">
    <citation type="submission" date="2021-10" db="EMBL/GenBank/DDBJ databases">
        <title>Tamlana sargassums sp. nov., and Tamlana laminarinivorans sp. nov., two new bacteria isolated from the brown alga.</title>
        <authorList>
            <person name="Li J."/>
        </authorList>
    </citation>
    <scope>NUCLEOTIDE SEQUENCE</scope>
    <source>
        <strain evidence="7">PT2-4</strain>
    </source>
</reference>
<dbReference type="InterPro" id="IPR006151">
    <property type="entry name" value="Shikm_DH/Glu-tRNA_Rdtase"/>
</dbReference>
<name>A0A9X1L4J4_9FLAO</name>
<dbReference type="PANTHER" id="PTHR43013:SF1">
    <property type="entry name" value="GLUTAMYL-TRNA REDUCTASE"/>
    <property type="match status" value="1"/>
</dbReference>
<dbReference type="InterPro" id="IPR036291">
    <property type="entry name" value="NAD(P)-bd_dom_sf"/>
</dbReference>
<evidence type="ECO:0000259" key="6">
    <source>
        <dbReference type="Pfam" id="PF05201"/>
    </source>
</evidence>
<dbReference type="InterPro" id="IPR015895">
    <property type="entry name" value="4pyrrol_synth_GluRdtase_N"/>
</dbReference>
<dbReference type="InterPro" id="IPR000343">
    <property type="entry name" value="4pyrrol_synth_GluRdtase"/>
</dbReference>
<keyword evidence="3 4" id="KW-0627">Porphyrin biosynthesis</keyword>
<comment type="catalytic activity">
    <reaction evidence="4">
        <text>(S)-4-amino-5-oxopentanoate + tRNA(Glu) + NADP(+) = L-glutamyl-tRNA(Glu) + NADPH + H(+)</text>
        <dbReference type="Rhea" id="RHEA:12344"/>
        <dbReference type="Rhea" id="RHEA-COMP:9663"/>
        <dbReference type="Rhea" id="RHEA-COMP:9680"/>
        <dbReference type="ChEBI" id="CHEBI:15378"/>
        <dbReference type="ChEBI" id="CHEBI:57501"/>
        <dbReference type="ChEBI" id="CHEBI:57783"/>
        <dbReference type="ChEBI" id="CHEBI:58349"/>
        <dbReference type="ChEBI" id="CHEBI:78442"/>
        <dbReference type="ChEBI" id="CHEBI:78520"/>
        <dbReference type="EC" id="1.2.1.70"/>
    </reaction>
</comment>
<keyword evidence="2 4" id="KW-0560">Oxidoreductase</keyword>